<dbReference type="CDD" id="cd06145">
    <property type="entry name" value="REX1_like"/>
    <property type="match status" value="1"/>
</dbReference>
<feature type="compositionally biased region" description="Basic residues" evidence="7">
    <location>
        <begin position="201"/>
        <end position="213"/>
    </location>
</feature>
<dbReference type="GO" id="GO:0003676">
    <property type="term" value="F:nucleic acid binding"/>
    <property type="evidence" value="ECO:0007669"/>
    <property type="project" value="InterPro"/>
</dbReference>
<feature type="compositionally biased region" description="Basic and acidic residues" evidence="7">
    <location>
        <begin position="62"/>
        <end position="111"/>
    </location>
</feature>
<feature type="domain" description="Exonuclease" evidence="8">
    <location>
        <begin position="491"/>
        <end position="624"/>
    </location>
</feature>
<dbReference type="PANTHER" id="PTHR12801:SF115">
    <property type="entry name" value="FI18136P1-RELATED"/>
    <property type="match status" value="1"/>
</dbReference>
<sequence>MGGKDKKRKRSKTENSVGTPLEDDDTRTATSSLLLEKEELYEEINDEVGTEVSRKSKKVKKEKKDKEDSKKSKDRKEEKKAMKDKKDKEEIDKGDRKIKSEKKEKKETKEKKDKKKKSKKQKDRSTSTSSSSSHSSPSSDNDTFVNSMEASSLDSETSDMELDVNVEPITAAVEQETIRSVVEIMVQETVSDHEKEIRKEKKDKKDKKEKKEKKRQDEELKAATFTSMNSSTSAVASTSKSIDNANNCDTQDEEDDTGVPIKQSELKDESAGLTKNQRRILKAKQKQLNRKSEGDGEPAFLINDGHERLTLKDLRDLVVFILTETPSLPWIQVKNKFNIDKVLLLYVAGLDPQLFHLSLKASDVHKSVSWIDRATMYGGPVQEFEHLQEHFEEVHIVMATGDRNRIFSPTNTLLNVPLSNAEKTKRDNEKKNQLGGRMKPENYMVSLEELRENNFPLPSYLDTKGEAPELPEGWIETPKQTKTTLTPPPKVMIALDCEMCRTENGPELTRVSLIDHNGNNIYDEIVMPESPIVDYLTQYSGMTPERLQGVTTRSRSGFSHPFIIDTSLVFHHTRGPPYRPGLKWLAQKWLQRHIQADLERGHDSAEDALACMDLVKLKLSRPPGFGEYGQDQESLFSRLHRFNVPKTSVLIDKDAFAGQSATTTIRIENDKEVVAAVPEAIQKHDFVWARLRDIEINHGKKPEHLPSSSGKEQHQPPQVVDTGRASKISSADKVQASEEEIRQGIQSIDKSLKQILESLPARTAVILTSGQGDHREVSRLQPKQKKFMEQYREKNLSEIPKEDWFLEEDERKLVEAVEVAKGGICFFTIK</sequence>
<dbReference type="InterPro" id="IPR012337">
    <property type="entry name" value="RNaseH-like_sf"/>
</dbReference>
<feature type="region of interest" description="Disordered" evidence="7">
    <location>
        <begin position="187"/>
        <end position="273"/>
    </location>
</feature>
<evidence type="ECO:0000256" key="7">
    <source>
        <dbReference type="SAM" id="MobiDB-lite"/>
    </source>
</evidence>
<comment type="subcellular location">
    <subcellularLocation>
        <location evidence="1">Nucleus</location>
    </subcellularLocation>
</comment>
<evidence type="ECO:0000256" key="1">
    <source>
        <dbReference type="ARBA" id="ARBA00004123"/>
    </source>
</evidence>
<feature type="compositionally biased region" description="Basic residues" evidence="7">
    <location>
        <begin position="112"/>
        <end position="122"/>
    </location>
</feature>
<comment type="caution">
    <text evidence="9">The sequence shown here is derived from an EMBL/GenBank/DDBJ whole genome shotgun (WGS) entry which is preliminary data.</text>
</comment>
<keyword evidence="4" id="KW-0378">Hydrolase</keyword>
<evidence type="ECO:0000256" key="3">
    <source>
        <dbReference type="ARBA" id="ARBA00022722"/>
    </source>
</evidence>
<dbReference type="AlphaFoldDB" id="A0A9P6SV97"/>
<dbReference type="PANTHER" id="PTHR12801">
    <property type="entry name" value="RNA EXONUCLEASE REXO1 / RECO3 FAMILY MEMBER-RELATED"/>
    <property type="match status" value="1"/>
</dbReference>
<name>A0A9P6SV97_9FUNG</name>
<feature type="compositionally biased region" description="Basic and acidic residues" evidence="7">
    <location>
        <begin position="190"/>
        <end position="200"/>
    </location>
</feature>
<gene>
    <name evidence="9" type="ORF">BGZ65_003354</name>
</gene>
<feature type="compositionally biased region" description="Low complexity" evidence="7">
    <location>
        <begin position="226"/>
        <end position="241"/>
    </location>
</feature>
<feature type="compositionally biased region" description="Acidic residues" evidence="7">
    <location>
        <begin position="39"/>
        <end position="49"/>
    </location>
</feature>
<dbReference type="SMART" id="SM00479">
    <property type="entry name" value="EXOIII"/>
    <property type="match status" value="1"/>
</dbReference>
<dbReference type="InterPro" id="IPR047021">
    <property type="entry name" value="REXO1/3/4-like"/>
</dbReference>
<feature type="region of interest" description="Disordered" evidence="7">
    <location>
        <begin position="1"/>
        <end position="163"/>
    </location>
</feature>
<comment type="similarity">
    <text evidence="2">Belongs to the REXO1/REXO3 family.</text>
</comment>
<organism evidence="9 10">
    <name type="scientific">Modicella reniformis</name>
    <dbReference type="NCBI Taxonomy" id="1440133"/>
    <lineage>
        <taxon>Eukaryota</taxon>
        <taxon>Fungi</taxon>
        <taxon>Fungi incertae sedis</taxon>
        <taxon>Mucoromycota</taxon>
        <taxon>Mortierellomycotina</taxon>
        <taxon>Mortierellomycetes</taxon>
        <taxon>Mortierellales</taxon>
        <taxon>Mortierellaceae</taxon>
        <taxon>Modicella</taxon>
    </lineage>
</organism>
<protein>
    <recommendedName>
        <fullName evidence="8">Exonuclease domain-containing protein</fullName>
    </recommendedName>
</protein>
<dbReference type="OrthoDB" id="206335at2759"/>
<reference evidence="9" key="1">
    <citation type="journal article" date="2020" name="Fungal Divers.">
        <title>Resolving the Mortierellaceae phylogeny through synthesis of multi-gene phylogenetics and phylogenomics.</title>
        <authorList>
            <person name="Vandepol N."/>
            <person name="Liber J."/>
            <person name="Desiro A."/>
            <person name="Na H."/>
            <person name="Kennedy M."/>
            <person name="Barry K."/>
            <person name="Grigoriev I.V."/>
            <person name="Miller A.N."/>
            <person name="O'Donnell K."/>
            <person name="Stajich J.E."/>
            <person name="Bonito G."/>
        </authorList>
    </citation>
    <scope>NUCLEOTIDE SEQUENCE</scope>
    <source>
        <strain evidence="9">MES-2147</strain>
    </source>
</reference>
<evidence type="ECO:0000256" key="2">
    <source>
        <dbReference type="ARBA" id="ARBA00006357"/>
    </source>
</evidence>
<dbReference type="Proteomes" id="UP000749646">
    <property type="component" value="Unassembled WGS sequence"/>
</dbReference>
<proteinExistence type="inferred from homology"/>
<evidence type="ECO:0000256" key="4">
    <source>
        <dbReference type="ARBA" id="ARBA00022801"/>
    </source>
</evidence>
<dbReference type="Gene3D" id="3.30.420.10">
    <property type="entry name" value="Ribonuclease H-like superfamily/Ribonuclease H"/>
    <property type="match status" value="2"/>
</dbReference>
<keyword evidence="10" id="KW-1185">Reference proteome</keyword>
<dbReference type="GO" id="GO:0005634">
    <property type="term" value="C:nucleus"/>
    <property type="evidence" value="ECO:0007669"/>
    <property type="project" value="UniProtKB-SubCell"/>
</dbReference>
<evidence type="ECO:0000259" key="8">
    <source>
        <dbReference type="SMART" id="SM00479"/>
    </source>
</evidence>
<keyword evidence="5" id="KW-0269">Exonuclease</keyword>
<dbReference type="InterPro" id="IPR036397">
    <property type="entry name" value="RNaseH_sf"/>
</dbReference>
<keyword evidence="6" id="KW-0539">Nucleus</keyword>
<evidence type="ECO:0000256" key="6">
    <source>
        <dbReference type="ARBA" id="ARBA00023242"/>
    </source>
</evidence>
<evidence type="ECO:0000256" key="5">
    <source>
        <dbReference type="ARBA" id="ARBA00022839"/>
    </source>
</evidence>
<feature type="region of interest" description="Disordered" evidence="7">
    <location>
        <begin position="699"/>
        <end position="735"/>
    </location>
</feature>
<keyword evidence="3" id="KW-0540">Nuclease</keyword>
<accession>A0A9P6SV97</accession>
<dbReference type="SUPFAM" id="SSF53098">
    <property type="entry name" value="Ribonuclease H-like"/>
    <property type="match status" value="1"/>
</dbReference>
<dbReference type="InterPro" id="IPR034922">
    <property type="entry name" value="REX1-like_exo"/>
</dbReference>
<dbReference type="EMBL" id="JAAAHW010000052">
    <property type="protein sequence ID" value="KAG0006807.1"/>
    <property type="molecule type" value="Genomic_DNA"/>
</dbReference>
<dbReference type="InterPro" id="IPR013520">
    <property type="entry name" value="Ribonucl_H"/>
</dbReference>
<feature type="compositionally biased region" description="Polar residues" evidence="7">
    <location>
        <begin position="144"/>
        <end position="155"/>
    </location>
</feature>
<feature type="compositionally biased region" description="Basic residues" evidence="7">
    <location>
        <begin position="1"/>
        <end position="11"/>
    </location>
</feature>
<feature type="compositionally biased region" description="Low complexity" evidence="7">
    <location>
        <begin position="126"/>
        <end position="143"/>
    </location>
</feature>
<dbReference type="GO" id="GO:0004527">
    <property type="term" value="F:exonuclease activity"/>
    <property type="evidence" value="ECO:0007669"/>
    <property type="project" value="UniProtKB-KW"/>
</dbReference>
<evidence type="ECO:0000313" key="9">
    <source>
        <dbReference type="EMBL" id="KAG0006807.1"/>
    </source>
</evidence>
<evidence type="ECO:0000313" key="10">
    <source>
        <dbReference type="Proteomes" id="UP000749646"/>
    </source>
</evidence>